<evidence type="ECO:0000313" key="3">
    <source>
        <dbReference type="Proteomes" id="UP000766486"/>
    </source>
</evidence>
<dbReference type="EMBL" id="CABFNS010000736">
    <property type="protein sequence ID" value="VUC25526.1"/>
    <property type="molecule type" value="Genomic_DNA"/>
</dbReference>
<dbReference type="InterPro" id="IPR010730">
    <property type="entry name" value="HET"/>
</dbReference>
<dbReference type="Pfam" id="PF06985">
    <property type="entry name" value="HET"/>
    <property type="match status" value="1"/>
</dbReference>
<sequence length="662" mass="74665">MFTYDPIEEKNREIRLVRLDSSTFAVDIPDDAAEPETVSLEMRHVSMNDEVEYAALSYTWGDPQDTEQITVHGTPFPVTRNLLAALKQFHQQKLQSWLWIDAICIDMSNALERHQQVSSMRAIYSQASVVHIWLGPGCRESDLAMDMVSRLGPAALACDVASLGRNGKIPPNVKSYIKKRVDSQDLEGGIEDKSGPALGMFLYDLLSEKELYGCTPLQSGIKDILTRDYWHRIWAFQELVLSRKAFVHVGTRTLSLDMFDAIFAALWSSWIYDLSRLHPKWEHFRAPLPETLYHIKGLEIRRWIKIHSGTPKLGTILWERVVATSRPFYSATDPRDILYGLLGIIPTEQAQKVRVDYQKPVAEVFAEITRALFDEHSSDHGPKPGEFGLDYCLPGEVDGSLPTWVPDWREIGVYGVRTWQINHYRNFNAAGNILQPATPSSNGEGLGMLRKAGCRVDVITEVMEPPELIGMSRYTACPIRDADAWVQQIAGFAKLGPESGPGEDYIWRTAKISSGPHLYKVDEATYGLFRKIMRLEHIDAGSLTEEELKLIRDGSRNPIIDWDPTSPSDGQVQLIATNMRRLMSFCGRNRTFFKTAKGMLGLGHVVVEVGDIVTLIWGVYSPIILRQRADGGFYFRGDAYLDGIMQGEFIATCPAHEEFSIH</sequence>
<evidence type="ECO:0000259" key="1">
    <source>
        <dbReference type="Pfam" id="PF06985"/>
    </source>
</evidence>
<dbReference type="PANTHER" id="PTHR24148:SF73">
    <property type="entry name" value="HET DOMAIN PROTEIN (AFU_ORTHOLOGUE AFUA_8G01020)"/>
    <property type="match status" value="1"/>
</dbReference>
<organism evidence="2 3">
    <name type="scientific">Bionectria ochroleuca</name>
    <name type="common">Gliocladium roseum</name>
    <dbReference type="NCBI Taxonomy" id="29856"/>
    <lineage>
        <taxon>Eukaryota</taxon>
        <taxon>Fungi</taxon>
        <taxon>Dikarya</taxon>
        <taxon>Ascomycota</taxon>
        <taxon>Pezizomycotina</taxon>
        <taxon>Sordariomycetes</taxon>
        <taxon>Hypocreomycetidae</taxon>
        <taxon>Hypocreales</taxon>
        <taxon>Bionectriaceae</taxon>
        <taxon>Clonostachys</taxon>
    </lineage>
</organism>
<dbReference type="Proteomes" id="UP000766486">
    <property type="component" value="Unassembled WGS sequence"/>
</dbReference>
<accession>A0ABY6U3I8</accession>
<proteinExistence type="predicted"/>
<dbReference type="PANTHER" id="PTHR24148">
    <property type="entry name" value="ANKYRIN REPEAT DOMAIN-CONTAINING PROTEIN 39 HOMOLOG-RELATED"/>
    <property type="match status" value="1"/>
</dbReference>
<feature type="domain" description="Heterokaryon incompatibility" evidence="1">
    <location>
        <begin position="53"/>
        <end position="238"/>
    </location>
</feature>
<comment type="caution">
    <text evidence="2">The sequence shown here is derived from an EMBL/GenBank/DDBJ whole genome shotgun (WGS) entry which is preliminary data.</text>
</comment>
<reference evidence="2 3" key="1">
    <citation type="submission" date="2019-06" db="EMBL/GenBank/DDBJ databases">
        <authorList>
            <person name="Broberg M."/>
        </authorList>
    </citation>
    <scope>NUCLEOTIDE SEQUENCE [LARGE SCALE GENOMIC DNA]</scope>
</reference>
<gene>
    <name evidence="2" type="ORF">CLO192961_LOCUS171487</name>
</gene>
<protein>
    <recommendedName>
        <fullName evidence="1">Heterokaryon incompatibility domain-containing protein</fullName>
    </recommendedName>
</protein>
<name>A0ABY6U3I8_BIOOC</name>
<dbReference type="Pfam" id="PF26639">
    <property type="entry name" value="Het-6_barrel"/>
    <property type="match status" value="1"/>
</dbReference>
<evidence type="ECO:0000313" key="2">
    <source>
        <dbReference type="EMBL" id="VUC25526.1"/>
    </source>
</evidence>
<keyword evidence="3" id="KW-1185">Reference proteome</keyword>
<dbReference type="InterPro" id="IPR052895">
    <property type="entry name" value="HetReg/Transcr_Mod"/>
</dbReference>